<evidence type="ECO:0000256" key="3">
    <source>
        <dbReference type="PROSITE-ProRule" id="PRU00464"/>
    </source>
</evidence>
<sequence>MTDCIFCKIVDKQIPAGIVYEDDDMLCFKDIRPAAPVHLLLIPKVHFDSLAHAKPEHEALLGKMMMKVPQIAEANGLSDGFKTQINTGKGGGQEVFHLHIHIMGRPA</sequence>
<proteinExistence type="predicted"/>
<reference evidence="7 10" key="3">
    <citation type="submission" date="2018-06" db="EMBL/GenBank/DDBJ databases">
        <authorList>
            <consortium name="Pathogen Informatics"/>
            <person name="Doyle S."/>
        </authorList>
    </citation>
    <scope>NUCLEOTIDE SEQUENCE [LARGE SCALE GENOMIC DNA]</scope>
    <source>
        <strain evidence="7 10">NCTC12229</strain>
    </source>
</reference>
<dbReference type="RefSeq" id="WP_085362480.1">
    <property type="nucleotide sequence ID" value="NZ_JAUNKT010000008.1"/>
</dbReference>
<dbReference type="CDD" id="cd01276">
    <property type="entry name" value="PKCI_related"/>
    <property type="match status" value="1"/>
</dbReference>
<evidence type="ECO:0000313" key="8">
    <source>
        <dbReference type="Proteomes" id="UP000193466"/>
    </source>
</evidence>
<dbReference type="InterPro" id="IPR001310">
    <property type="entry name" value="Histidine_triad_HIT"/>
</dbReference>
<evidence type="ECO:0000313" key="10">
    <source>
        <dbReference type="Proteomes" id="UP000254055"/>
    </source>
</evidence>
<feature type="domain" description="HIT" evidence="4">
    <location>
        <begin position="5"/>
        <end position="107"/>
    </location>
</feature>
<evidence type="ECO:0000256" key="1">
    <source>
        <dbReference type="PIRSR" id="PIRSR601310-1"/>
    </source>
</evidence>
<evidence type="ECO:0000313" key="9">
    <source>
        <dbReference type="Proteomes" id="UP000215033"/>
    </source>
</evidence>
<dbReference type="SUPFAM" id="SSF54197">
    <property type="entry name" value="HIT-like"/>
    <property type="match status" value="1"/>
</dbReference>
<keyword evidence="8" id="KW-1185">Reference proteome</keyword>
<organism evidence="7 10">
    <name type="scientific">Neisseria zoodegmatis</name>
    <dbReference type="NCBI Taxonomy" id="326523"/>
    <lineage>
        <taxon>Bacteria</taxon>
        <taxon>Pseudomonadati</taxon>
        <taxon>Pseudomonadota</taxon>
        <taxon>Betaproteobacteria</taxon>
        <taxon>Neisseriales</taxon>
        <taxon>Neisseriaceae</taxon>
        <taxon>Neisseria</taxon>
    </lineage>
</organism>
<dbReference type="InterPro" id="IPR019808">
    <property type="entry name" value="Histidine_triad_CS"/>
</dbReference>
<name>A0A1X3CUZ0_9NEIS</name>
<dbReference type="OrthoDB" id="9784774at2"/>
<dbReference type="PRINTS" id="PR00332">
    <property type="entry name" value="HISTRIAD"/>
</dbReference>
<dbReference type="EMBL" id="LT906434">
    <property type="protein sequence ID" value="SNU80032.1"/>
    <property type="molecule type" value="Genomic_DNA"/>
</dbReference>
<feature type="short sequence motif" description="Histidine triad motif" evidence="2 3">
    <location>
        <begin position="97"/>
        <end position="101"/>
    </location>
</feature>
<dbReference type="PROSITE" id="PS00892">
    <property type="entry name" value="HIT_1"/>
    <property type="match status" value="1"/>
</dbReference>
<gene>
    <name evidence="7" type="primary">hinT</name>
    <name evidence="5" type="ORF">BWD10_00135</name>
    <name evidence="7" type="ORF">NCTC12229_00327</name>
    <name evidence="6" type="ORF">SAMEA4504057_01543</name>
</gene>
<dbReference type="EMBL" id="UGRS01000001">
    <property type="protein sequence ID" value="SUA35920.1"/>
    <property type="molecule type" value="Genomic_DNA"/>
</dbReference>
<evidence type="ECO:0000313" key="5">
    <source>
        <dbReference type="EMBL" id="OSI11423.1"/>
    </source>
</evidence>
<reference evidence="5 8" key="1">
    <citation type="submission" date="2017-01" db="EMBL/GenBank/DDBJ databases">
        <authorList>
            <person name="Wolfgang W.J."/>
            <person name="Cole J."/>
            <person name="Wroblewski D."/>
            <person name="Mcginnis J."/>
            <person name="Musser K.A."/>
        </authorList>
    </citation>
    <scope>NUCLEOTIDE SEQUENCE [LARGE SCALE GENOMIC DNA]</scope>
    <source>
        <strain evidence="5 8">DSM 21643</strain>
    </source>
</reference>
<dbReference type="PANTHER" id="PTHR23089">
    <property type="entry name" value="HISTIDINE TRIAD HIT PROTEIN"/>
    <property type="match status" value="1"/>
</dbReference>
<dbReference type="Proteomes" id="UP000215033">
    <property type="component" value="Chromosome 1"/>
</dbReference>
<accession>A0A1X3CUZ0</accession>
<dbReference type="STRING" id="326523.BWD10_00135"/>
<evidence type="ECO:0000259" key="4">
    <source>
        <dbReference type="PROSITE" id="PS51084"/>
    </source>
</evidence>
<dbReference type="AlphaFoldDB" id="A0A1X3CUZ0"/>
<dbReference type="PROSITE" id="PS51084">
    <property type="entry name" value="HIT_2"/>
    <property type="match status" value="1"/>
</dbReference>
<evidence type="ECO:0000256" key="2">
    <source>
        <dbReference type="PIRSR" id="PIRSR601310-3"/>
    </source>
</evidence>
<dbReference type="Proteomes" id="UP000193466">
    <property type="component" value="Unassembled WGS sequence"/>
</dbReference>
<dbReference type="GO" id="GO:0003824">
    <property type="term" value="F:catalytic activity"/>
    <property type="evidence" value="ECO:0007669"/>
    <property type="project" value="InterPro"/>
</dbReference>
<protein>
    <submittedName>
        <fullName evidence="5">Histidine triad nucleotide-binding protein</fullName>
    </submittedName>
    <submittedName>
        <fullName evidence="7">HitA protein</fullName>
    </submittedName>
</protein>
<reference evidence="6 9" key="2">
    <citation type="submission" date="2017-06" db="EMBL/GenBank/DDBJ databases">
        <authorList>
            <consortium name="Pathogen Informatics"/>
        </authorList>
    </citation>
    <scope>NUCLEOTIDE SEQUENCE [LARGE SCALE GENOMIC DNA]</scope>
    <source>
        <strain evidence="6 9">NCTC12230</strain>
    </source>
</reference>
<dbReference type="Proteomes" id="UP000254055">
    <property type="component" value="Unassembled WGS sequence"/>
</dbReference>
<dbReference type="InterPro" id="IPR036265">
    <property type="entry name" value="HIT-like_sf"/>
</dbReference>
<dbReference type="EMBL" id="MTBM01000001">
    <property type="protein sequence ID" value="OSI11423.1"/>
    <property type="molecule type" value="Genomic_DNA"/>
</dbReference>
<dbReference type="Gene3D" id="3.30.428.10">
    <property type="entry name" value="HIT-like"/>
    <property type="match status" value="1"/>
</dbReference>
<dbReference type="Pfam" id="PF11969">
    <property type="entry name" value="DcpS_C"/>
    <property type="match status" value="1"/>
</dbReference>
<evidence type="ECO:0000313" key="6">
    <source>
        <dbReference type="EMBL" id="SNU80032.1"/>
    </source>
</evidence>
<dbReference type="KEGG" id="nzo:SAMEA4504057_1543"/>
<evidence type="ECO:0000313" key="7">
    <source>
        <dbReference type="EMBL" id="SUA35920.1"/>
    </source>
</evidence>
<dbReference type="InterPro" id="IPR011146">
    <property type="entry name" value="HIT-like"/>
</dbReference>
<feature type="active site" description="Tele-AMP-histidine intermediate" evidence="1">
    <location>
        <position position="99"/>
    </location>
</feature>